<dbReference type="PANTHER" id="PTHR23404">
    <property type="entry name" value="MOLYBDOPTERIN SYNTHASE RELATED"/>
    <property type="match status" value="1"/>
</dbReference>
<protein>
    <recommendedName>
        <fullName evidence="4">Molybdopterin synthase catalytic subunit</fullName>
        <ecNumber evidence="3">2.8.1.12</ecNumber>
    </recommendedName>
    <alternativeName>
        <fullName evidence="9">MPT synthase subunit 2</fullName>
    </alternativeName>
    <alternativeName>
        <fullName evidence="7">Molybdenum cofactor biosynthesis protein E</fullName>
    </alternativeName>
    <alternativeName>
        <fullName evidence="8">Molybdopterin-converting factor large subunit</fullName>
    </alternativeName>
    <alternativeName>
        <fullName evidence="10">Molybdopterin-converting factor subunit 2</fullName>
    </alternativeName>
</protein>
<dbReference type="GO" id="GO:0006777">
    <property type="term" value="P:Mo-molybdopterin cofactor biosynthetic process"/>
    <property type="evidence" value="ECO:0007669"/>
    <property type="project" value="UniProtKB-KW"/>
</dbReference>
<dbReference type="STRING" id="2518989.IMCC3088_398"/>
<evidence type="ECO:0000256" key="10">
    <source>
        <dbReference type="ARBA" id="ARBA00032474"/>
    </source>
</evidence>
<comment type="catalytic activity">
    <reaction evidence="11">
        <text>2 [molybdopterin-synthase sulfur-carrier protein]-C-terminal-Gly-aminoethanethioate + cyclic pyranopterin phosphate + H2O = molybdopterin + 2 [molybdopterin-synthase sulfur-carrier protein]-C-terminal Gly-Gly + 2 H(+)</text>
        <dbReference type="Rhea" id="RHEA:26333"/>
        <dbReference type="Rhea" id="RHEA-COMP:12202"/>
        <dbReference type="Rhea" id="RHEA-COMP:19907"/>
        <dbReference type="ChEBI" id="CHEBI:15377"/>
        <dbReference type="ChEBI" id="CHEBI:15378"/>
        <dbReference type="ChEBI" id="CHEBI:58698"/>
        <dbReference type="ChEBI" id="CHEBI:59648"/>
        <dbReference type="ChEBI" id="CHEBI:90778"/>
        <dbReference type="ChEBI" id="CHEBI:232372"/>
        <dbReference type="EC" id="2.8.1.12"/>
    </reaction>
</comment>
<dbReference type="SUPFAM" id="SSF54690">
    <property type="entry name" value="Molybdopterin synthase subunit MoaE"/>
    <property type="match status" value="1"/>
</dbReference>
<dbReference type="InterPro" id="IPR003448">
    <property type="entry name" value="Mopterin_biosynth_MoaE"/>
</dbReference>
<dbReference type="Proteomes" id="UP000005615">
    <property type="component" value="Unassembled WGS sequence"/>
</dbReference>
<dbReference type="Pfam" id="PF02391">
    <property type="entry name" value="MoaE"/>
    <property type="match status" value="1"/>
</dbReference>
<evidence type="ECO:0000313" key="12">
    <source>
        <dbReference type="EMBL" id="EGG30421.1"/>
    </source>
</evidence>
<dbReference type="Gene3D" id="3.90.1170.40">
    <property type="entry name" value="Molybdopterin biosynthesis MoaE subunit"/>
    <property type="match status" value="1"/>
</dbReference>
<dbReference type="CDD" id="cd00756">
    <property type="entry name" value="MoaE"/>
    <property type="match status" value="1"/>
</dbReference>
<comment type="caution">
    <text evidence="12">The sequence shown here is derived from an EMBL/GenBank/DDBJ whole genome shotgun (WGS) entry which is preliminary data.</text>
</comment>
<dbReference type="EC" id="2.8.1.12" evidence="3"/>
<evidence type="ECO:0000256" key="5">
    <source>
        <dbReference type="ARBA" id="ARBA00023150"/>
    </source>
</evidence>
<dbReference type="eggNOG" id="COG0314">
    <property type="taxonomic scope" value="Bacteria"/>
</dbReference>
<comment type="pathway">
    <text evidence="1">Cofactor biosynthesis; molybdopterin biosynthesis.</text>
</comment>
<evidence type="ECO:0000256" key="9">
    <source>
        <dbReference type="ARBA" id="ARBA00030781"/>
    </source>
</evidence>
<proteinExistence type="inferred from homology"/>
<comment type="subunit">
    <text evidence="6">Heterotetramer of 2 MoaD subunits and 2 MoaE subunits. Also stable as homodimer. The enzyme changes between these two forms during catalysis.</text>
</comment>
<evidence type="ECO:0000256" key="2">
    <source>
        <dbReference type="ARBA" id="ARBA00005426"/>
    </source>
</evidence>
<evidence type="ECO:0000313" key="13">
    <source>
        <dbReference type="Proteomes" id="UP000005615"/>
    </source>
</evidence>
<accession>F3KZJ2</accession>
<dbReference type="EMBL" id="AEIG01000014">
    <property type="protein sequence ID" value="EGG30421.1"/>
    <property type="molecule type" value="Genomic_DNA"/>
</dbReference>
<dbReference type="InterPro" id="IPR036563">
    <property type="entry name" value="MoaE_sf"/>
</dbReference>
<evidence type="ECO:0000256" key="6">
    <source>
        <dbReference type="ARBA" id="ARBA00026066"/>
    </source>
</evidence>
<dbReference type="RefSeq" id="WP_009574833.1">
    <property type="nucleotide sequence ID" value="NZ_AEIG01000014.1"/>
</dbReference>
<keyword evidence="13" id="KW-1185">Reference proteome</keyword>
<dbReference type="AlphaFoldDB" id="F3KZJ2"/>
<evidence type="ECO:0000256" key="3">
    <source>
        <dbReference type="ARBA" id="ARBA00011950"/>
    </source>
</evidence>
<reference evidence="12 13" key="1">
    <citation type="journal article" date="2011" name="J. Bacteriol.">
        <title>Genome sequence of strain IMCC3088, a proteorhodopsin-containing marine bacterium belonging to the OM60/NOR5 clade.</title>
        <authorList>
            <person name="Jang Y."/>
            <person name="Oh H.M."/>
            <person name="Kang I."/>
            <person name="Lee K."/>
            <person name="Yang S.J."/>
            <person name="Cho J.C."/>
        </authorList>
    </citation>
    <scope>NUCLEOTIDE SEQUENCE [LARGE SCALE GENOMIC DNA]</scope>
    <source>
        <strain evidence="12 13">IMCC3088</strain>
    </source>
</reference>
<keyword evidence="5" id="KW-0501">Molybdenum cofactor biosynthesis</keyword>
<dbReference type="GO" id="GO:0030366">
    <property type="term" value="F:molybdopterin synthase activity"/>
    <property type="evidence" value="ECO:0007669"/>
    <property type="project" value="UniProtKB-EC"/>
</dbReference>
<comment type="similarity">
    <text evidence="2">Belongs to the MoaE family.</text>
</comment>
<gene>
    <name evidence="12" type="ORF">IMCC3088_398</name>
</gene>
<evidence type="ECO:0000256" key="4">
    <source>
        <dbReference type="ARBA" id="ARBA00013858"/>
    </source>
</evidence>
<sequence length="159" mass="17688">MIEPNDHVLVTDQVLDVGLAYSVVKNSAINAEDPGAVVVFVGLVREFDNHLSSGRLQILRLQHYPELTEASIAEVIGQARERWGLGTVLVQHRVGDLRPADEIVVVAVTSKHRAQAFEAARFLMDKLKTEVMLWKRVLNADEAQWVAFKDSDAKASSSW</sequence>
<evidence type="ECO:0000256" key="7">
    <source>
        <dbReference type="ARBA" id="ARBA00029745"/>
    </source>
</evidence>
<evidence type="ECO:0000256" key="1">
    <source>
        <dbReference type="ARBA" id="ARBA00005046"/>
    </source>
</evidence>
<dbReference type="UniPathway" id="UPA00344"/>
<organism evidence="12 13">
    <name type="scientific">Aequoribacter fuscus</name>
    <dbReference type="NCBI Taxonomy" id="2518989"/>
    <lineage>
        <taxon>Bacteria</taxon>
        <taxon>Pseudomonadati</taxon>
        <taxon>Pseudomonadota</taxon>
        <taxon>Gammaproteobacteria</taxon>
        <taxon>Cellvibrionales</taxon>
        <taxon>Halieaceae</taxon>
        <taxon>Aequoribacter</taxon>
    </lineage>
</organism>
<evidence type="ECO:0000256" key="8">
    <source>
        <dbReference type="ARBA" id="ARBA00030407"/>
    </source>
</evidence>
<evidence type="ECO:0000256" key="11">
    <source>
        <dbReference type="ARBA" id="ARBA00049878"/>
    </source>
</evidence>
<name>F3KZJ2_9GAMM</name>